<protein>
    <recommendedName>
        <fullName evidence="6">Zn(2)-C6 fungal-type domain-containing protein</fullName>
    </recommendedName>
</protein>
<keyword evidence="8" id="KW-1185">Reference proteome</keyword>
<evidence type="ECO:0000256" key="5">
    <source>
        <dbReference type="ARBA" id="ARBA00023242"/>
    </source>
</evidence>
<dbReference type="PANTHER" id="PTHR31001:SF76">
    <property type="entry name" value="ZN(2)-C6 FUNGAL-TYPE DOMAIN-CONTAINING PROTEIN"/>
    <property type="match status" value="1"/>
</dbReference>
<dbReference type="PANTHER" id="PTHR31001">
    <property type="entry name" value="UNCHARACTERIZED TRANSCRIPTIONAL REGULATORY PROTEIN"/>
    <property type="match status" value="1"/>
</dbReference>
<keyword evidence="4" id="KW-0804">Transcription</keyword>
<dbReference type="PROSITE" id="PS00463">
    <property type="entry name" value="ZN2_CY6_FUNGAL_1"/>
    <property type="match status" value="1"/>
</dbReference>
<dbReference type="GO" id="GO:0000981">
    <property type="term" value="F:DNA-binding transcription factor activity, RNA polymerase II-specific"/>
    <property type="evidence" value="ECO:0007669"/>
    <property type="project" value="InterPro"/>
</dbReference>
<dbReference type="AlphaFoldDB" id="A0A0D2FVV2"/>
<comment type="subcellular location">
    <subcellularLocation>
        <location evidence="1">Nucleus</location>
    </subcellularLocation>
</comment>
<sequence>MPRRRPRSTCTECSLRRQKCDRNVPCRRCVKRGVPEKCTLEWPDGKYDARIHRAYPKKPPTLSSHEIVVNLDTEETLGSSAKRLEYSFKPFQPPQLRHPRSSDSHGFGFGFNLPPAGPEAFLQMLLPGIAYIWKLVDYHELYLLWYHGCYHGPTFRSELQSILPSEPGNDTLDISGVDLQWLALLFSIMAGSLTCTTDRRLEQWKFSKSEVVKLSVQWYKAAIFCLNQAEWTMNHSIYSVHAIATLTMSAHSLGRSSELSVLLGAALKVAQSLGLDRLDHAPILENIDPSSSEEQRHRLLQREIGRRVWSQLCVQDWMSLPFTESHSISPADFSTMKPSSRDHLTMAPIPSTFPTYVSYGNYLFEIAKLMVGHHEATIRSTTPYTKYEQVLEYDARMRMLATKGMPRYFHVVEPIDRSWPEWVPWARQSLTICFAHKMIMIHRNFIRQSFTNPAHSMTRTTCVAAAKTILNEAKLAKDLDGPIIWVDKAFCVVAGMVLCLDIFHRSESDPEFQSHKALITECIQSLSRYDTSTIAVQGSKVLTYLLAERDKVASSLTWPPQVIDLSRLLHELETDTPFCSTSEPRSTSIAQLLPPQAGFRNNFIFDHLLQFGTNPPWS</sequence>
<dbReference type="GO" id="GO:0005634">
    <property type="term" value="C:nucleus"/>
    <property type="evidence" value="ECO:0007669"/>
    <property type="project" value="UniProtKB-SubCell"/>
</dbReference>
<evidence type="ECO:0000256" key="4">
    <source>
        <dbReference type="ARBA" id="ARBA00023163"/>
    </source>
</evidence>
<dbReference type="SUPFAM" id="SSF57701">
    <property type="entry name" value="Zn2/Cys6 DNA-binding domain"/>
    <property type="match status" value="1"/>
</dbReference>
<dbReference type="Proteomes" id="UP000054266">
    <property type="component" value="Unassembled WGS sequence"/>
</dbReference>
<dbReference type="InterPro" id="IPR050613">
    <property type="entry name" value="Sec_Metabolite_Reg"/>
</dbReference>
<accession>A0A0D2FVV2</accession>
<dbReference type="STRING" id="5601.A0A0D2FVV2"/>
<feature type="domain" description="Zn(2)-C6 fungal-type" evidence="6">
    <location>
        <begin position="9"/>
        <end position="40"/>
    </location>
</feature>
<dbReference type="Pfam" id="PF00172">
    <property type="entry name" value="Zn_clus"/>
    <property type="match status" value="1"/>
</dbReference>
<keyword evidence="3" id="KW-0238">DNA-binding</keyword>
<evidence type="ECO:0000313" key="8">
    <source>
        <dbReference type="Proteomes" id="UP000054266"/>
    </source>
</evidence>
<dbReference type="SMART" id="SM00066">
    <property type="entry name" value="GAL4"/>
    <property type="match status" value="1"/>
</dbReference>
<dbReference type="PROSITE" id="PS50048">
    <property type="entry name" value="ZN2_CY6_FUNGAL_2"/>
    <property type="match status" value="1"/>
</dbReference>
<evidence type="ECO:0000256" key="2">
    <source>
        <dbReference type="ARBA" id="ARBA00023015"/>
    </source>
</evidence>
<dbReference type="CDD" id="cd00067">
    <property type="entry name" value="GAL4"/>
    <property type="match status" value="1"/>
</dbReference>
<dbReference type="Gene3D" id="4.10.240.10">
    <property type="entry name" value="Zn(2)-C6 fungal-type DNA-binding domain"/>
    <property type="match status" value="1"/>
</dbReference>
<dbReference type="CDD" id="cd12148">
    <property type="entry name" value="fungal_TF_MHR"/>
    <property type="match status" value="1"/>
</dbReference>
<dbReference type="EMBL" id="KN846957">
    <property type="protein sequence ID" value="KIW70615.1"/>
    <property type="molecule type" value="Genomic_DNA"/>
</dbReference>
<keyword evidence="5" id="KW-0539">Nucleus</keyword>
<organism evidence="7 8">
    <name type="scientific">Phialophora macrospora</name>
    <dbReference type="NCBI Taxonomy" id="1851006"/>
    <lineage>
        <taxon>Eukaryota</taxon>
        <taxon>Fungi</taxon>
        <taxon>Dikarya</taxon>
        <taxon>Ascomycota</taxon>
        <taxon>Pezizomycotina</taxon>
        <taxon>Eurotiomycetes</taxon>
        <taxon>Chaetothyriomycetidae</taxon>
        <taxon>Chaetothyriales</taxon>
        <taxon>Herpotrichiellaceae</taxon>
        <taxon>Phialophora</taxon>
    </lineage>
</organism>
<dbReference type="InterPro" id="IPR036864">
    <property type="entry name" value="Zn2-C6_fun-type_DNA-bd_sf"/>
</dbReference>
<gene>
    <name evidence="7" type="ORF">PV04_02869</name>
</gene>
<dbReference type="GO" id="GO:0003677">
    <property type="term" value="F:DNA binding"/>
    <property type="evidence" value="ECO:0007669"/>
    <property type="project" value="UniProtKB-KW"/>
</dbReference>
<name>A0A0D2FVV2_9EURO</name>
<dbReference type="GO" id="GO:0008270">
    <property type="term" value="F:zinc ion binding"/>
    <property type="evidence" value="ECO:0007669"/>
    <property type="project" value="InterPro"/>
</dbReference>
<keyword evidence="2" id="KW-0805">Transcription regulation</keyword>
<evidence type="ECO:0000256" key="3">
    <source>
        <dbReference type="ARBA" id="ARBA00023125"/>
    </source>
</evidence>
<evidence type="ECO:0000259" key="6">
    <source>
        <dbReference type="PROSITE" id="PS50048"/>
    </source>
</evidence>
<evidence type="ECO:0000256" key="1">
    <source>
        <dbReference type="ARBA" id="ARBA00004123"/>
    </source>
</evidence>
<proteinExistence type="predicted"/>
<evidence type="ECO:0000313" key="7">
    <source>
        <dbReference type="EMBL" id="KIW70615.1"/>
    </source>
</evidence>
<reference evidence="7 8" key="1">
    <citation type="submission" date="2015-01" db="EMBL/GenBank/DDBJ databases">
        <title>The Genome Sequence of Capronia semiimmersa CBS27337.</title>
        <authorList>
            <consortium name="The Broad Institute Genomics Platform"/>
            <person name="Cuomo C."/>
            <person name="de Hoog S."/>
            <person name="Gorbushina A."/>
            <person name="Stielow B."/>
            <person name="Teixiera M."/>
            <person name="Abouelleil A."/>
            <person name="Chapman S.B."/>
            <person name="Priest M."/>
            <person name="Young S.K."/>
            <person name="Wortman J."/>
            <person name="Nusbaum C."/>
            <person name="Birren B."/>
        </authorList>
    </citation>
    <scope>NUCLEOTIDE SEQUENCE [LARGE SCALE GENOMIC DNA]</scope>
    <source>
        <strain evidence="7 8">CBS 27337</strain>
    </source>
</reference>
<dbReference type="InterPro" id="IPR001138">
    <property type="entry name" value="Zn2Cys6_DnaBD"/>
</dbReference>
<dbReference type="HOGENOM" id="CLU_013987_1_1_1"/>